<feature type="region of interest" description="Disordered" evidence="2">
    <location>
        <begin position="1"/>
        <end position="78"/>
    </location>
</feature>
<feature type="compositionally biased region" description="Basic and acidic residues" evidence="2">
    <location>
        <begin position="177"/>
        <end position="196"/>
    </location>
</feature>
<reference evidence="3" key="1">
    <citation type="journal article" date="2019" name="Sci. Rep.">
        <title>Draft genome of Tanacetum cinerariifolium, the natural source of mosquito coil.</title>
        <authorList>
            <person name="Yamashiro T."/>
            <person name="Shiraishi A."/>
            <person name="Satake H."/>
            <person name="Nakayama K."/>
        </authorList>
    </citation>
    <scope>NUCLEOTIDE SEQUENCE</scope>
</reference>
<evidence type="ECO:0000256" key="2">
    <source>
        <dbReference type="SAM" id="MobiDB-lite"/>
    </source>
</evidence>
<organism evidence="3">
    <name type="scientific">Tanacetum cinerariifolium</name>
    <name type="common">Dalmatian daisy</name>
    <name type="synonym">Chrysanthemum cinerariifolium</name>
    <dbReference type="NCBI Taxonomy" id="118510"/>
    <lineage>
        <taxon>Eukaryota</taxon>
        <taxon>Viridiplantae</taxon>
        <taxon>Streptophyta</taxon>
        <taxon>Embryophyta</taxon>
        <taxon>Tracheophyta</taxon>
        <taxon>Spermatophyta</taxon>
        <taxon>Magnoliopsida</taxon>
        <taxon>eudicotyledons</taxon>
        <taxon>Gunneridae</taxon>
        <taxon>Pentapetalae</taxon>
        <taxon>asterids</taxon>
        <taxon>campanulids</taxon>
        <taxon>Asterales</taxon>
        <taxon>Asteraceae</taxon>
        <taxon>Asteroideae</taxon>
        <taxon>Anthemideae</taxon>
        <taxon>Anthemidinae</taxon>
        <taxon>Tanacetum</taxon>
    </lineage>
</organism>
<protein>
    <submittedName>
        <fullName evidence="3">Uncharacterized protein</fullName>
    </submittedName>
</protein>
<keyword evidence="1" id="KW-0175">Coiled coil</keyword>
<feature type="compositionally biased region" description="Polar residues" evidence="2">
    <location>
        <begin position="1"/>
        <end position="12"/>
    </location>
</feature>
<evidence type="ECO:0000256" key="1">
    <source>
        <dbReference type="SAM" id="Coils"/>
    </source>
</evidence>
<proteinExistence type="predicted"/>
<dbReference type="EMBL" id="BKCJ010230598">
    <property type="protein sequence ID" value="GEZ00009.1"/>
    <property type="molecule type" value="Genomic_DNA"/>
</dbReference>
<feature type="coiled-coil region" evidence="1">
    <location>
        <begin position="84"/>
        <end position="136"/>
    </location>
</feature>
<name>A0A699I0D8_TANCI</name>
<gene>
    <name evidence="3" type="ORF">Tci_471982</name>
</gene>
<accession>A0A699I0D8</accession>
<feature type="compositionally biased region" description="Basic and acidic residues" evidence="2">
    <location>
        <begin position="18"/>
        <end position="28"/>
    </location>
</feature>
<sequence length="221" mass="24345">MGIRIPQSNVSSGVADKAITKEMHDGLERATTTASSLEAKQGNDNISKTQTKATPSGSSSPRTSSEGGPEEGNTSRSGEGSMYLLELMDICTKLSDKVTALENELKSTKSVYNKAFITLTKRVKKVEKKLKQKRRRAVVVFSEDEEASLDYKDSPKQGRMIEEIDEDDTVNLVKNSKQGEAHETTRHRMESDDTKVVDFSTAGPQKDDDDLTLVETLVNIK</sequence>
<comment type="caution">
    <text evidence="3">The sequence shown here is derived from an EMBL/GenBank/DDBJ whole genome shotgun (WGS) entry which is preliminary data.</text>
</comment>
<feature type="compositionally biased region" description="Low complexity" evidence="2">
    <location>
        <begin position="54"/>
        <end position="67"/>
    </location>
</feature>
<feature type="region of interest" description="Disordered" evidence="2">
    <location>
        <begin position="173"/>
        <end position="208"/>
    </location>
</feature>
<evidence type="ECO:0000313" key="3">
    <source>
        <dbReference type="EMBL" id="GEZ00009.1"/>
    </source>
</evidence>
<feature type="compositionally biased region" description="Polar residues" evidence="2">
    <location>
        <begin position="30"/>
        <end position="53"/>
    </location>
</feature>
<dbReference type="AlphaFoldDB" id="A0A699I0D8"/>